<feature type="non-terminal residue" evidence="2">
    <location>
        <position position="1"/>
    </location>
</feature>
<feature type="region of interest" description="Disordered" evidence="1">
    <location>
        <begin position="1"/>
        <end position="28"/>
    </location>
</feature>
<sequence>CPVSDYGDKRGGFTSSDPGAVPGGSTTKTCFASDFDGAEIASTDG</sequence>
<organism evidence="2">
    <name type="scientific">hydrothermal vent metagenome</name>
    <dbReference type="NCBI Taxonomy" id="652676"/>
    <lineage>
        <taxon>unclassified sequences</taxon>
        <taxon>metagenomes</taxon>
        <taxon>ecological metagenomes</taxon>
    </lineage>
</organism>
<name>A0A3B0SP37_9ZZZZ</name>
<dbReference type="EMBL" id="UOEE01000338">
    <property type="protein sequence ID" value="VAW02359.1"/>
    <property type="molecule type" value="Genomic_DNA"/>
</dbReference>
<reference evidence="2" key="1">
    <citation type="submission" date="2018-06" db="EMBL/GenBank/DDBJ databases">
        <authorList>
            <person name="Zhirakovskaya E."/>
        </authorList>
    </citation>
    <scope>NUCLEOTIDE SEQUENCE</scope>
</reference>
<dbReference type="AlphaFoldDB" id="A0A3B0SP37"/>
<feature type="compositionally biased region" description="Basic and acidic residues" evidence="1">
    <location>
        <begin position="1"/>
        <end position="11"/>
    </location>
</feature>
<proteinExistence type="predicted"/>
<protein>
    <submittedName>
        <fullName evidence="2">Uncharacterized protein</fullName>
    </submittedName>
</protein>
<evidence type="ECO:0000313" key="2">
    <source>
        <dbReference type="EMBL" id="VAW02359.1"/>
    </source>
</evidence>
<accession>A0A3B0SP37</accession>
<evidence type="ECO:0000256" key="1">
    <source>
        <dbReference type="SAM" id="MobiDB-lite"/>
    </source>
</evidence>
<gene>
    <name evidence="2" type="ORF">MNBD_ALPHA06-1465</name>
</gene>